<gene>
    <name evidence="7" type="ORF">BCL57_002589</name>
    <name evidence="8" type="ORF">SAMN04489721_1585</name>
</gene>
<dbReference type="InterPro" id="IPR001204">
    <property type="entry name" value="Phos_transporter"/>
</dbReference>
<evidence type="ECO:0000256" key="2">
    <source>
        <dbReference type="ARBA" id="ARBA00022448"/>
    </source>
</evidence>
<sequence length="392" mass="40234">MDLTLIVVLVIALALFFDFTNGFHDTANAMATPIATGALKPKIAVALAAVLNLIGAFLSTEVAKTISGGLIREGQDGVLITPELIFAGLIGAITWNMVTWLLGLPSSSSHALFGGLIGAAIVGFGVQAIDGSVVLSKIILPAILAPLTAGLIAFTATKLAYAITRRYDGKPDGRDGFRHAQIYSSSLVALAHGTNDAQKTMGVITLTLISVGAQPVGSGPETWVIVTCAIAIALGTYMGGWRIIKTLGTGLTDVKPAQGFAAETSTAATILASSHLGFALSTTQVASGSVIGSGLGRRGSKVRWRTAGRIGVGWLLTLPASGIVGALAAFVALTGPAGVIIDAIGAAVIIGGIFMWSRRDEVSHHNVLSEVADSGRAVKIKRNPKPKKKVAK</sequence>
<keyword evidence="10" id="KW-1185">Reference proteome</keyword>
<feature type="transmembrane region" description="Helical" evidence="6">
    <location>
        <begin position="41"/>
        <end position="63"/>
    </location>
</feature>
<dbReference type="AlphaFoldDB" id="A0A1H1TJ10"/>
<dbReference type="GO" id="GO:0035435">
    <property type="term" value="P:phosphate ion transmembrane transport"/>
    <property type="evidence" value="ECO:0007669"/>
    <property type="project" value="TreeGrafter"/>
</dbReference>
<dbReference type="Proteomes" id="UP000199482">
    <property type="component" value="Chromosome I"/>
</dbReference>
<dbReference type="PANTHER" id="PTHR11101">
    <property type="entry name" value="PHOSPHATE TRANSPORTER"/>
    <property type="match status" value="1"/>
</dbReference>
<dbReference type="EMBL" id="LT629755">
    <property type="protein sequence ID" value="SDS59946.1"/>
    <property type="molecule type" value="Genomic_DNA"/>
</dbReference>
<proteinExistence type="inferred from homology"/>
<reference evidence="7" key="3">
    <citation type="submission" date="2022-06" db="EMBL/GenBank/DDBJ databases">
        <title>Genomic Encyclopedia of Type Strains, Phase III (KMG-III): the genomes of soil and plant-associated and newly described type strains.</title>
        <authorList>
            <person name="Whitman W."/>
        </authorList>
    </citation>
    <scope>NUCLEOTIDE SEQUENCE</scope>
    <source>
        <strain evidence="7">CPCC 202695</strain>
    </source>
</reference>
<dbReference type="OrthoDB" id="9779554at2"/>
<evidence type="ECO:0000313" key="10">
    <source>
        <dbReference type="Proteomes" id="UP000893823"/>
    </source>
</evidence>
<evidence type="ECO:0000313" key="9">
    <source>
        <dbReference type="Proteomes" id="UP000199482"/>
    </source>
</evidence>
<organism evidence="8 9">
    <name type="scientific">Agromyces flavus</name>
    <dbReference type="NCBI Taxonomy" id="589382"/>
    <lineage>
        <taxon>Bacteria</taxon>
        <taxon>Bacillati</taxon>
        <taxon>Actinomycetota</taxon>
        <taxon>Actinomycetes</taxon>
        <taxon>Micrococcales</taxon>
        <taxon>Microbacteriaceae</taxon>
        <taxon>Agromyces</taxon>
    </lineage>
</organism>
<dbReference type="GO" id="GO:0016020">
    <property type="term" value="C:membrane"/>
    <property type="evidence" value="ECO:0007669"/>
    <property type="project" value="UniProtKB-SubCell"/>
</dbReference>
<evidence type="ECO:0000256" key="1">
    <source>
        <dbReference type="ARBA" id="ARBA00004141"/>
    </source>
</evidence>
<keyword evidence="4 6" id="KW-1133">Transmembrane helix</keyword>
<comment type="similarity">
    <text evidence="6">Belongs to the inorganic phosphate transporter (PiT) (TC 2.A.20) family.</text>
</comment>
<comment type="subcellular location">
    <subcellularLocation>
        <location evidence="1 6">Membrane</location>
        <topology evidence="1 6">Multi-pass membrane protein</topology>
    </subcellularLocation>
</comment>
<keyword evidence="2 6" id="KW-0813">Transport</keyword>
<dbReference type="EMBL" id="SODL02000004">
    <property type="protein sequence ID" value="MCP2368416.1"/>
    <property type="molecule type" value="Genomic_DNA"/>
</dbReference>
<feature type="transmembrane region" description="Helical" evidence="6">
    <location>
        <begin position="307"/>
        <end position="331"/>
    </location>
</feature>
<evidence type="ECO:0000256" key="5">
    <source>
        <dbReference type="ARBA" id="ARBA00023136"/>
    </source>
</evidence>
<feature type="transmembrane region" description="Helical" evidence="6">
    <location>
        <begin position="84"/>
        <end position="103"/>
    </location>
</feature>
<feature type="transmembrane region" description="Helical" evidence="6">
    <location>
        <begin position="109"/>
        <end position="126"/>
    </location>
</feature>
<evidence type="ECO:0000313" key="8">
    <source>
        <dbReference type="EMBL" id="SDS59946.1"/>
    </source>
</evidence>
<keyword evidence="5 6" id="KW-0472">Membrane</keyword>
<evidence type="ECO:0000256" key="3">
    <source>
        <dbReference type="ARBA" id="ARBA00022692"/>
    </source>
</evidence>
<evidence type="ECO:0000256" key="4">
    <source>
        <dbReference type="ARBA" id="ARBA00022989"/>
    </source>
</evidence>
<feature type="transmembrane region" description="Helical" evidence="6">
    <location>
        <begin position="223"/>
        <end position="244"/>
    </location>
</feature>
<name>A0A1H1TJ10_9MICO</name>
<keyword evidence="3 6" id="KW-0812">Transmembrane</keyword>
<keyword evidence="6" id="KW-0592">Phosphate transport</keyword>
<feature type="transmembrane region" description="Helical" evidence="6">
    <location>
        <begin position="138"/>
        <end position="163"/>
    </location>
</feature>
<dbReference type="PANTHER" id="PTHR11101:SF54">
    <property type="entry name" value="LOW-AFFINITY INORGANIC PHOSPHATE TRANSPORTER-RELATED"/>
    <property type="match status" value="1"/>
</dbReference>
<dbReference type="Pfam" id="PF01384">
    <property type="entry name" value="PHO4"/>
    <property type="match status" value="1"/>
</dbReference>
<protein>
    <recommendedName>
        <fullName evidence="6">Phosphate transporter</fullName>
    </recommendedName>
</protein>
<accession>A0A1H1TJ10</accession>
<evidence type="ECO:0000313" key="7">
    <source>
        <dbReference type="EMBL" id="MCP2368416.1"/>
    </source>
</evidence>
<feature type="transmembrane region" description="Helical" evidence="6">
    <location>
        <begin position="337"/>
        <end position="356"/>
    </location>
</feature>
<evidence type="ECO:0000256" key="6">
    <source>
        <dbReference type="RuleBase" id="RU363058"/>
    </source>
</evidence>
<reference evidence="8" key="1">
    <citation type="submission" date="2016-10" db="EMBL/GenBank/DDBJ databases">
        <authorList>
            <person name="de Groot N.N."/>
        </authorList>
    </citation>
    <scope>NUCLEOTIDE SEQUENCE [LARGE SCALE GENOMIC DNA]</scope>
    <source>
        <strain evidence="8">CPCC 202695</strain>
    </source>
</reference>
<reference evidence="9" key="2">
    <citation type="submission" date="2016-10" db="EMBL/GenBank/DDBJ databases">
        <authorList>
            <person name="Varghese N."/>
            <person name="Submissions S."/>
        </authorList>
    </citation>
    <scope>NUCLEOTIDE SEQUENCE [LARGE SCALE GENOMIC DNA]</scope>
    <source>
        <strain evidence="9">CPCC 202695</strain>
    </source>
</reference>
<dbReference type="STRING" id="589382.SAMN04489721_1585"/>
<dbReference type="GO" id="GO:0005315">
    <property type="term" value="F:phosphate transmembrane transporter activity"/>
    <property type="evidence" value="ECO:0007669"/>
    <property type="project" value="InterPro"/>
</dbReference>
<dbReference type="RefSeq" id="WP_092670744.1">
    <property type="nucleotide sequence ID" value="NZ_BMDN01000004.1"/>
</dbReference>
<dbReference type="Proteomes" id="UP000893823">
    <property type="component" value="Unassembled WGS sequence"/>
</dbReference>